<protein>
    <submittedName>
        <fullName evidence="1">Unannotated protein</fullName>
    </submittedName>
</protein>
<dbReference type="InterPro" id="IPR010775">
    <property type="entry name" value="DUF1365"/>
</dbReference>
<dbReference type="AlphaFoldDB" id="A0A6J6S029"/>
<proteinExistence type="predicted"/>
<dbReference type="PANTHER" id="PTHR33973:SF4">
    <property type="entry name" value="OS07G0153300 PROTEIN"/>
    <property type="match status" value="1"/>
</dbReference>
<gene>
    <name evidence="1" type="ORF">UFOPK2754_00304</name>
</gene>
<name>A0A6J6S029_9ZZZZ</name>
<dbReference type="EMBL" id="CAEZYR010000006">
    <property type="protein sequence ID" value="CAB4728300.1"/>
    <property type="molecule type" value="Genomic_DNA"/>
</dbReference>
<accession>A0A6J6S029</accession>
<dbReference type="Pfam" id="PF07103">
    <property type="entry name" value="DUF1365"/>
    <property type="match status" value="1"/>
</dbReference>
<sequence length="287" mass="32710">MWPTRSLLNISASLRDDLAMSALVAPMSGHAIYSGTVWHDRRSPAYRFRQHVEMAWLDLDQLGELYGRSCLLRDRRWSPARFNRSDYHGDPRVPLADAVRDTVEASTGVRPEGVYLLAHLRTWGHCFNPITVYWCFDATGLPMAEMLEVTNTPWHERHAYVFDRRGSDAADDEPVEFAKAMHVSPFMPMDLDYTLHDSPPAARLDLRLSLARQGNLVFEAGLAAERRPLDAAAVRHIVFRHPTQRVSLGIYWHALRLWGRGARFLPHPRRATRPTASESSVEHEVPA</sequence>
<organism evidence="1">
    <name type="scientific">freshwater metagenome</name>
    <dbReference type="NCBI Taxonomy" id="449393"/>
    <lineage>
        <taxon>unclassified sequences</taxon>
        <taxon>metagenomes</taxon>
        <taxon>ecological metagenomes</taxon>
    </lineage>
</organism>
<evidence type="ECO:0000313" key="1">
    <source>
        <dbReference type="EMBL" id="CAB4728300.1"/>
    </source>
</evidence>
<reference evidence="1" key="1">
    <citation type="submission" date="2020-05" db="EMBL/GenBank/DDBJ databases">
        <authorList>
            <person name="Chiriac C."/>
            <person name="Salcher M."/>
            <person name="Ghai R."/>
            <person name="Kavagutti S V."/>
        </authorList>
    </citation>
    <scope>NUCLEOTIDE SEQUENCE</scope>
</reference>
<dbReference type="PANTHER" id="PTHR33973">
    <property type="entry name" value="OS07G0153300 PROTEIN"/>
    <property type="match status" value="1"/>
</dbReference>